<sequence length="363" mass="39080">MPTAPAVLLFLGLLAFVGANPLQPHGLTVSIAGPTAVTTIADLELTAHVTNTGPQSIKILKYSTVLDDLPTRSFAVTKDNTDVEFLGIKASAISGDATFVTIGAGETVTIQHKVASLYDFSGAGTGSYTFIPITSFQVVSESTGNLQASAIPTFLPVEASSTSHLVHISGTLVDERALGKRVSFQTCADPTKLTFMNAAYKDTNELAYFGLLYILTYGGVTSEYLAYLEHTGDSANVMHFSSDSDSLWCSMSCTDDHGACGNGVIAYTWIATKNIYFCPLFFTEVPSTTLCQGDDFSNRDIRGGTVLREVCGRLFIFSNYGCALDTTLPDNRVDRNADNYNCFSTLIYQRYYCTRTGPFVGVP</sequence>
<keyword evidence="6" id="KW-0165">Cleavage on pair of basic residues</keyword>
<proteinExistence type="inferred from homology"/>
<gene>
    <name evidence="15" type="ORF">DFH08DRAFT_704786</name>
</gene>
<dbReference type="Pfam" id="PF02102">
    <property type="entry name" value="Peptidase_M35"/>
    <property type="match status" value="1"/>
</dbReference>
<feature type="signal peptide" evidence="14">
    <location>
        <begin position="1"/>
        <end position="19"/>
    </location>
</feature>
<dbReference type="GO" id="GO:0004222">
    <property type="term" value="F:metalloendopeptidase activity"/>
    <property type="evidence" value="ECO:0007669"/>
    <property type="project" value="InterPro"/>
</dbReference>
<protein>
    <recommendedName>
        <fullName evidence="4">deuterolysin</fullName>
        <ecNumber evidence="4">3.4.24.39</ecNumber>
    </recommendedName>
</protein>
<comment type="cofactor">
    <cofactor evidence="2">
        <name>Zn(2+)</name>
        <dbReference type="ChEBI" id="CHEBI:29105"/>
    </cofactor>
</comment>
<dbReference type="PANTHER" id="PTHR37016:SF3">
    <property type="entry name" value="NEUTRAL PROTEASE 2-RELATED"/>
    <property type="match status" value="1"/>
</dbReference>
<accession>A0AAD6ZU11</accession>
<name>A0AAD6ZU11_9AGAR</name>
<evidence type="ECO:0000256" key="7">
    <source>
        <dbReference type="ARBA" id="ARBA00022723"/>
    </source>
</evidence>
<evidence type="ECO:0000313" key="15">
    <source>
        <dbReference type="EMBL" id="KAJ7339751.1"/>
    </source>
</evidence>
<feature type="chain" id="PRO_5042253310" description="deuterolysin" evidence="14">
    <location>
        <begin position="20"/>
        <end position="363"/>
    </location>
</feature>
<dbReference type="Gene3D" id="2.60.40.2970">
    <property type="match status" value="1"/>
</dbReference>
<keyword evidence="12" id="KW-0865">Zymogen</keyword>
<dbReference type="GO" id="GO:0046872">
    <property type="term" value="F:metal ion binding"/>
    <property type="evidence" value="ECO:0007669"/>
    <property type="project" value="UniProtKB-KW"/>
</dbReference>
<evidence type="ECO:0000313" key="16">
    <source>
        <dbReference type="Proteomes" id="UP001218218"/>
    </source>
</evidence>
<evidence type="ECO:0000256" key="6">
    <source>
        <dbReference type="ARBA" id="ARBA00022685"/>
    </source>
</evidence>
<keyword evidence="9" id="KW-0378">Hydrolase</keyword>
<evidence type="ECO:0000256" key="4">
    <source>
        <dbReference type="ARBA" id="ARBA00012431"/>
    </source>
</evidence>
<evidence type="ECO:0000256" key="14">
    <source>
        <dbReference type="SAM" id="SignalP"/>
    </source>
</evidence>
<keyword evidence="11" id="KW-0482">Metalloprotease</keyword>
<evidence type="ECO:0000256" key="10">
    <source>
        <dbReference type="ARBA" id="ARBA00022833"/>
    </source>
</evidence>
<comment type="catalytic activity">
    <reaction evidence="1">
        <text>Preferential cleavage of bonds with hydrophobic residues in P1'. Also 3-Asn-|-Gln-4 and 8-Gly-|-Ser-9 bonds in insulin B chain.</text>
        <dbReference type="EC" id="3.4.24.39"/>
    </reaction>
</comment>
<keyword evidence="10" id="KW-0862">Zinc</keyword>
<dbReference type="EMBL" id="JARIHO010000027">
    <property type="protein sequence ID" value="KAJ7339751.1"/>
    <property type="molecule type" value="Genomic_DNA"/>
</dbReference>
<evidence type="ECO:0000256" key="12">
    <source>
        <dbReference type="ARBA" id="ARBA00023145"/>
    </source>
</evidence>
<dbReference type="InterPro" id="IPR024079">
    <property type="entry name" value="MetalloPept_cat_dom_sf"/>
</dbReference>
<evidence type="ECO:0000256" key="5">
    <source>
        <dbReference type="ARBA" id="ARBA00022670"/>
    </source>
</evidence>
<dbReference type="AlphaFoldDB" id="A0AAD6ZU11"/>
<dbReference type="EC" id="3.4.24.39" evidence="4"/>
<keyword evidence="16" id="KW-1185">Reference proteome</keyword>
<dbReference type="SUPFAM" id="SSF55486">
    <property type="entry name" value="Metalloproteases ('zincins'), catalytic domain"/>
    <property type="match status" value="1"/>
</dbReference>
<comment type="similarity">
    <text evidence="3">Belongs to the peptidase M35 family.</text>
</comment>
<evidence type="ECO:0000256" key="3">
    <source>
        <dbReference type="ARBA" id="ARBA00010279"/>
    </source>
</evidence>
<dbReference type="Gene3D" id="3.40.390.10">
    <property type="entry name" value="Collagenase (Catalytic Domain)"/>
    <property type="match status" value="1"/>
</dbReference>
<dbReference type="PANTHER" id="PTHR37016">
    <property type="match status" value="1"/>
</dbReference>
<dbReference type="Proteomes" id="UP001218218">
    <property type="component" value="Unassembled WGS sequence"/>
</dbReference>
<organism evidence="15 16">
    <name type="scientific">Mycena albidolilacea</name>
    <dbReference type="NCBI Taxonomy" id="1033008"/>
    <lineage>
        <taxon>Eukaryota</taxon>
        <taxon>Fungi</taxon>
        <taxon>Dikarya</taxon>
        <taxon>Basidiomycota</taxon>
        <taxon>Agaricomycotina</taxon>
        <taxon>Agaricomycetes</taxon>
        <taxon>Agaricomycetidae</taxon>
        <taxon>Agaricales</taxon>
        <taxon>Marasmiineae</taxon>
        <taxon>Mycenaceae</taxon>
        <taxon>Mycena</taxon>
    </lineage>
</organism>
<evidence type="ECO:0000256" key="2">
    <source>
        <dbReference type="ARBA" id="ARBA00001947"/>
    </source>
</evidence>
<feature type="disulfide bond" evidence="13">
    <location>
        <begin position="187"/>
        <end position="253"/>
    </location>
</feature>
<evidence type="ECO:0000256" key="1">
    <source>
        <dbReference type="ARBA" id="ARBA00001187"/>
    </source>
</evidence>
<keyword evidence="5" id="KW-0645">Protease</keyword>
<reference evidence="15" key="1">
    <citation type="submission" date="2023-03" db="EMBL/GenBank/DDBJ databases">
        <title>Massive genome expansion in bonnet fungi (Mycena s.s.) driven by repeated elements and novel gene families across ecological guilds.</title>
        <authorList>
            <consortium name="Lawrence Berkeley National Laboratory"/>
            <person name="Harder C.B."/>
            <person name="Miyauchi S."/>
            <person name="Viragh M."/>
            <person name="Kuo A."/>
            <person name="Thoen E."/>
            <person name="Andreopoulos B."/>
            <person name="Lu D."/>
            <person name="Skrede I."/>
            <person name="Drula E."/>
            <person name="Henrissat B."/>
            <person name="Morin E."/>
            <person name="Kohler A."/>
            <person name="Barry K."/>
            <person name="LaButti K."/>
            <person name="Morin E."/>
            <person name="Salamov A."/>
            <person name="Lipzen A."/>
            <person name="Mereny Z."/>
            <person name="Hegedus B."/>
            <person name="Baldrian P."/>
            <person name="Stursova M."/>
            <person name="Weitz H."/>
            <person name="Taylor A."/>
            <person name="Grigoriev I.V."/>
            <person name="Nagy L.G."/>
            <person name="Martin F."/>
            <person name="Kauserud H."/>
        </authorList>
    </citation>
    <scope>NUCLEOTIDE SEQUENCE</scope>
    <source>
        <strain evidence="15">CBHHK002</strain>
    </source>
</reference>
<evidence type="ECO:0000256" key="11">
    <source>
        <dbReference type="ARBA" id="ARBA00023049"/>
    </source>
</evidence>
<evidence type="ECO:0000256" key="8">
    <source>
        <dbReference type="ARBA" id="ARBA00022729"/>
    </source>
</evidence>
<keyword evidence="8 14" id="KW-0732">Signal</keyword>
<keyword evidence="7" id="KW-0479">Metal-binding</keyword>
<dbReference type="InterPro" id="IPR001384">
    <property type="entry name" value="Peptidase_M35"/>
</dbReference>
<feature type="disulfide bond" evidence="13">
    <location>
        <begin position="260"/>
        <end position="278"/>
    </location>
</feature>
<evidence type="ECO:0000256" key="9">
    <source>
        <dbReference type="ARBA" id="ARBA00022801"/>
    </source>
</evidence>
<dbReference type="InterPro" id="IPR050414">
    <property type="entry name" value="Fungal_M35_metalloproteases"/>
</dbReference>
<comment type="caution">
    <text evidence="15">The sequence shown here is derived from an EMBL/GenBank/DDBJ whole genome shotgun (WGS) entry which is preliminary data.</text>
</comment>
<evidence type="ECO:0000256" key="13">
    <source>
        <dbReference type="PIRSR" id="PIRSR601384-3"/>
    </source>
</evidence>
<dbReference type="GO" id="GO:0006508">
    <property type="term" value="P:proteolysis"/>
    <property type="evidence" value="ECO:0007669"/>
    <property type="project" value="UniProtKB-KW"/>
</dbReference>